<dbReference type="InterPro" id="IPR029044">
    <property type="entry name" value="Nucleotide-diphossugar_trans"/>
</dbReference>
<dbReference type="SUPFAM" id="SSF53448">
    <property type="entry name" value="Nucleotide-diphospho-sugar transferases"/>
    <property type="match status" value="1"/>
</dbReference>
<dbReference type="GO" id="GO:0016740">
    <property type="term" value="F:transferase activity"/>
    <property type="evidence" value="ECO:0007669"/>
    <property type="project" value="UniProtKB-KW"/>
</dbReference>
<keyword evidence="2" id="KW-0808">Transferase</keyword>
<dbReference type="OMA" id="YWRAIDT"/>
<reference evidence="2 3" key="1">
    <citation type="journal article" date="2020" name="Biotechnol. Biofuels">
        <title>New insights from the biogas microbiome by comprehensive genome-resolved metagenomics of nearly 1600 species originating from multiple anaerobic digesters.</title>
        <authorList>
            <person name="Campanaro S."/>
            <person name="Treu L."/>
            <person name="Rodriguez-R L.M."/>
            <person name="Kovalovszki A."/>
            <person name="Ziels R.M."/>
            <person name="Maus I."/>
            <person name="Zhu X."/>
            <person name="Kougias P.G."/>
            <person name="Basile A."/>
            <person name="Luo G."/>
            <person name="Schluter A."/>
            <person name="Konstantinidis K.T."/>
            <person name="Angelidaki I."/>
        </authorList>
    </citation>
    <scope>NUCLEOTIDE SEQUENCE [LARGE SCALE GENOMIC DNA]</scope>
    <source>
        <strain evidence="2">AS27yjCOA_157</strain>
    </source>
</reference>
<dbReference type="PANTHER" id="PTHR22572">
    <property type="entry name" value="SUGAR-1-PHOSPHATE GUANYL TRANSFERASE"/>
    <property type="match status" value="1"/>
</dbReference>
<proteinExistence type="predicted"/>
<dbReference type="GeneID" id="10460860"/>
<evidence type="ECO:0000313" key="3">
    <source>
        <dbReference type="Proteomes" id="UP000544742"/>
    </source>
</evidence>
<feature type="domain" description="Nucleotidyl transferase" evidence="1">
    <location>
        <begin position="2"/>
        <end position="228"/>
    </location>
</feature>
<dbReference type="Gene3D" id="3.90.550.10">
    <property type="entry name" value="Spore Coat Polysaccharide Biosynthesis Protein SpsA, Chain A"/>
    <property type="match status" value="1"/>
</dbReference>
<dbReference type="InterPro" id="IPR005835">
    <property type="entry name" value="NTP_transferase_dom"/>
</dbReference>
<dbReference type="RefSeq" id="WP_013718985.1">
    <property type="nucleotide sequence ID" value="NZ_DAOQUD010000002.1"/>
</dbReference>
<dbReference type="InterPro" id="IPR050486">
    <property type="entry name" value="Mannose-1P_guanyltransferase"/>
</dbReference>
<protein>
    <submittedName>
        <fullName evidence="2">NTP transferase domain-containing protein</fullName>
    </submittedName>
</protein>
<dbReference type="Pfam" id="PF00483">
    <property type="entry name" value="NTP_transferase"/>
    <property type="match status" value="1"/>
</dbReference>
<gene>
    <name evidence="2" type="ORF">GX426_04775</name>
</gene>
<evidence type="ECO:0000313" key="2">
    <source>
        <dbReference type="EMBL" id="NLJ22404.1"/>
    </source>
</evidence>
<dbReference type="EMBL" id="JAAYUN010000083">
    <property type="protein sequence ID" value="NLJ22404.1"/>
    <property type="molecule type" value="Genomic_DNA"/>
</dbReference>
<evidence type="ECO:0000259" key="1">
    <source>
        <dbReference type="Pfam" id="PF00483"/>
    </source>
</evidence>
<dbReference type="Proteomes" id="UP000544742">
    <property type="component" value="Unassembled WGS sequence"/>
</dbReference>
<accession>A0A7K4AHG8</accession>
<name>A0A7K4AHG8_METSH</name>
<dbReference type="AlphaFoldDB" id="A0A7K4AHG8"/>
<comment type="caution">
    <text evidence="2">The sequence shown here is derived from an EMBL/GenBank/DDBJ whole genome shotgun (WGS) entry which is preliminary data.</text>
</comment>
<sequence length="240" mass="26949">MKAVILAGGLGTRLKPYTTVFPKPLMPIGESPILEIIVKQLKAKGFNEITLAVGHLSELIMAFFNNGSKYGLKIEYSKEEKKLGTAGGLGLLKNKLEDDFLVMNGDVLTGLDFSEFLEFHKETGSIATIALNRRHVDIDFGVVELDENRTLIGYIEKPKIDYLVSMGVYAFNESILEYIPSHEYLDIPDLMKRLLSEGEKVNGFIHDGYWLDIGRPDDYIKANEDIQKIYRELGVSIDEA</sequence>
<organism evidence="2 3">
    <name type="scientific">Methanothrix soehngenii</name>
    <name type="common">Methanosaeta concilii</name>
    <dbReference type="NCBI Taxonomy" id="2223"/>
    <lineage>
        <taxon>Archaea</taxon>
        <taxon>Methanobacteriati</taxon>
        <taxon>Methanobacteriota</taxon>
        <taxon>Stenosarchaea group</taxon>
        <taxon>Methanomicrobia</taxon>
        <taxon>Methanotrichales</taxon>
        <taxon>Methanotrichaceae</taxon>
        <taxon>Methanothrix</taxon>
    </lineage>
</organism>